<name>A0ABU3ZHC9_9GAMM</name>
<evidence type="ECO:0000313" key="2">
    <source>
        <dbReference type="Proteomes" id="UP001186452"/>
    </source>
</evidence>
<sequence length="301" mass="34819">MASPTNSSSYQIDMDGDVDTIQVSSDSSASQRKTNFFTGLVYNQTVFDWQPKRESVRFVYLDGSTRINQNFRFRHVLSESWVKPTPDSSTQHGNINFTLAPRYEQWVSPSFSWFAEPVFIRQTEASSSNTSYELKFKPGAQFTFGQHFISTTADYAIKWRERYGDNNDSGHWDSYSMDVNYVNRYSRSMNFGISGSYSATPDNDVSGRRRNHNFKPFVRVRHMYDITTELNTVIGREESGPYWNGYDYVRFNVNNNKRLTNNLRLVANFQYGDNKRVYNGGFGKNGDKQEMQVRIGANITL</sequence>
<dbReference type="RefSeq" id="WP_317522284.1">
    <property type="nucleotide sequence ID" value="NZ_JAWJZI010000004.1"/>
</dbReference>
<evidence type="ECO:0008006" key="3">
    <source>
        <dbReference type="Google" id="ProtNLM"/>
    </source>
</evidence>
<organism evidence="1 2">
    <name type="scientific">Photobacterium rosenbergii</name>
    <dbReference type="NCBI Taxonomy" id="294936"/>
    <lineage>
        <taxon>Bacteria</taxon>
        <taxon>Pseudomonadati</taxon>
        <taxon>Pseudomonadota</taxon>
        <taxon>Gammaproteobacteria</taxon>
        <taxon>Vibrionales</taxon>
        <taxon>Vibrionaceae</taxon>
        <taxon>Photobacterium</taxon>
    </lineage>
</organism>
<accession>A0ABU3ZHC9</accession>
<reference evidence="1 2" key="1">
    <citation type="submission" date="2023-10" db="EMBL/GenBank/DDBJ databases">
        <title>Marine bacteria isolated from horseshoe crab.</title>
        <authorList>
            <person name="Cheng T.H."/>
        </authorList>
    </citation>
    <scope>NUCLEOTIDE SEQUENCE [LARGE SCALE GENOMIC DNA]</scope>
    <source>
        <strain evidence="1 2">HSC6</strain>
    </source>
</reference>
<gene>
    <name evidence="1" type="ORF">R2X38_11040</name>
</gene>
<proteinExistence type="predicted"/>
<keyword evidence="2" id="KW-1185">Reference proteome</keyword>
<protein>
    <recommendedName>
        <fullName evidence="3">Porin</fullName>
    </recommendedName>
</protein>
<dbReference type="EMBL" id="JAWJZI010000004">
    <property type="protein sequence ID" value="MDV5169533.1"/>
    <property type="molecule type" value="Genomic_DNA"/>
</dbReference>
<dbReference type="Proteomes" id="UP001186452">
    <property type="component" value="Unassembled WGS sequence"/>
</dbReference>
<comment type="caution">
    <text evidence="1">The sequence shown here is derived from an EMBL/GenBank/DDBJ whole genome shotgun (WGS) entry which is preliminary data.</text>
</comment>
<evidence type="ECO:0000313" key="1">
    <source>
        <dbReference type="EMBL" id="MDV5169533.1"/>
    </source>
</evidence>